<evidence type="ECO:0000259" key="1">
    <source>
        <dbReference type="Pfam" id="PF13456"/>
    </source>
</evidence>
<evidence type="ECO:0000313" key="2">
    <source>
        <dbReference type="EMBL" id="PNY11098.1"/>
    </source>
</evidence>
<dbReference type="InterPro" id="IPR044730">
    <property type="entry name" value="RNase_H-like_dom_plant"/>
</dbReference>
<dbReference type="InterPro" id="IPR053151">
    <property type="entry name" value="RNase_H-like"/>
</dbReference>
<comment type="caution">
    <text evidence="2">The sequence shown here is derived from an EMBL/GenBank/DDBJ whole genome shotgun (WGS) entry which is preliminary data.</text>
</comment>
<dbReference type="InterPro" id="IPR012337">
    <property type="entry name" value="RNaseH-like_sf"/>
</dbReference>
<reference evidence="2 3" key="1">
    <citation type="journal article" date="2014" name="Am. J. Bot.">
        <title>Genome assembly and annotation for red clover (Trifolium pratense; Fabaceae).</title>
        <authorList>
            <person name="Istvanek J."/>
            <person name="Jaros M."/>
            <person name="Krenek A."/>
            <person name="Repkova J."/>
        </authorList>
    </citation>
    <scope>NUCLEOTIDE SEQUENCE [LARGE SCALE GENOMIC DNA]</scope>
    <source>
        <strain evidence="3">cv. Tatra</strain>
        <tissue evidence="2">Young leaves</tissue>
    </source>
</reference>
<organism evidence="2 3">
    <name type="scientific">Trifolium pratense</name>
    <name type="common">Red clover</name>
    <dbReference type="NCBI Taxonomy" id="57577"/>
    <lineage>
        <taxon>Eukaryota</taxon>
        <taxon>Viridiplantae</taxon>
        <taxon>Streptophyta</taxon>
        <taxon>Embryophyta</taxon>
        <taxon>Tracheophyta</taxon>
        <taxon>Spermatophyta</taxon>
        <taxon>Magnoliopsida</taxon>
        <taxon>eudicotyledons</taxon>
        <taxon>Gunneridae</taxon>
        <taxon>Pentapetalae</taxon>
        <taxon>rosids</taxon>
        <taxon>fabids</taxon>
        <taxon>Fabales</taxon>
        <taxon>Fabaceae</taxon>
        <taxon>Papilionoideae</taxon>
        <taxon>50 kb inversion clade</taxon>
        <taxon>NPAAA clade</taxon>
        <taxon>Hologalegina</taxon>
        <taxon>IRL clade</taxon>
        <taxon>Trifolieae</taxon>
        <taxon>Trifolium</taxon>
    </lineage>
</organism>
<dbReference type="STRING" id="57577.A0A2K3P743"/>
<dbReference type="GO" id="GO:0003676">
    <property type="term" value="F:nucleic acid binding"/>
    <property type="evidence" value="ECO:0007669"/>
    <property type="project" value="InterPro"/>
</dbReference>
<feature type="domain" description="RNase H type-1" evidence="1">
    <location>
        <begin position="23"/>
        <end position="87"/>
    </location>
</feature>
<name>A0A2K3P743_TRIPR</name>
<dbReference type="CDD" id="cd06222">
    <property type="entry name" value="RNase_H_like"/>
    <property type="match status" value="1"/>
</dbReference>
<dbReference type="AlphaFoldDB" id="A0A2K3P743"/>
<dbReference type="Pfam" id="PF13456">
    <property type="entry name" value="RVT_3"/>
    <property type="match status" value="1"/>
</dbReference>
<dbReference type="Gene3D" id="3.30.420.10">
    <property type="entry name" value="Ribonuclease H-like superfamily/Ribonuclease H"/>
    <property type="match status" value="1"/>
</dbReference>
<accession>A0A2K3P743</accession>
<dbReference type="InterPro" id="IPR002156">
    <property type="entry name" value="RNaseH_domain"/>
</dbReference>
<dbReference type="Proteomes" id="UP000236291">
    <property type="component" value="Unassembled WGS sequence"/>
</dbReference>
<dbReference type="GO" id="GO:0004523">
    <property type="term" value="F:RNA-DNA hybrid ribonuclease activity"/>
    <property type="evidence" value="ECO:0007669"/>
    <property type="project" value="InterPro"/>
</dbReference>
<proteinExistence type="predicted"/>
<dbReference type="SUPFAM" id="SSF53098">
    <property type="entry name" value="Ribonuclease H-like"/>
    <property type="match status" value="1"/>
</dbReference>
<sequence>MFRTPVIKEIYCQPPLLNWIKCNIDGASCENPGIASCGGIFRNHEADFVYGFAEPLGVASSIYAELYGAMRAIEIAYKRNWRTLWLE</sequence>
<dbReference type="EMBL" id="ASHM01004298">
    <property type="protein sequence ID" value="PNY11098.1"/>
    <property type="molecule type" value="Genomic_DNA"/>
</dbReference>
<evidence type="ECO:0000313" key="3">
    <source>
        <dbReference type="Proteomes" id="UP000236291"/>
    </source>
</evidence>
<gene>
    <name evidence="2" type="ORF">L195_g007697</name>
</gene>
<dbReference type="PANTHER" id="PTHR47723">
    <property type="entry name" value="OS05G0353850 PROTEIN"/>
    <property type="match status" value="1"/>
</dbReference>
<dbReference type="PANTHER" id="PTHR47723:SF23">
    <property type="entry name" value="REVERSE TRANSCRIPTASE-LIKE PROTEIN"/>
    <property type="match status" value="1"/>
</dbReference>
<protein>
    <submittedName>
        <fullName evidence="2">Ribonuclease H</fullName>
    </submittedName>
</protein>
<dbReference type="InterPro" id="IPR036397">
    <property type="entry name" value="RNaseH_sf"/>
</dbReference>
<reference evidence="2 3" key="2">
    <citation type="journal article" date="2017" name="Front. Plant Sci.">
        <title>Gene Classification and Mining of Molecular Markers Useful in Red Clover (Trifolium pratense) Breeding.</title>
        <authorList>
            <person name="Istvanek J."/>
            <person name="Dluhosova J."/>
            <person name="Dluhos P."/>
            <person name="Patkova L."/>
            <person name="Nedelnik J."/>
            <person name="Repkova J."/>
        </authorList>
    </citation>
    <scope>NUCLEOTIDE SEQUENCE [LARGE SCALE GENOMIC DNA]</scope>
    <source>
        <strain evidence="3">cv. Tatra</strain>
        <tissue evidence="2">Young leaves</tissue>
    </source>
</reference>